<dbReference type="InterPro" id="IPR032710">
    <property type="entry name" value="NTF2-like_dom_sf"/>
</dbReference>
<evidence type="ECO:0000259" key="7">
    <source>
        <dbReference type="Pfam" id="PF08281"/>
    </source>
</evidence>
<dbReference type="SUPFAM" id="SSF88659">
    <property type="entry name" value="Sigma3 and sigma4 domains of RNA polymerase sigma factors"/>
    <property type="match status" value="1"/>
</dbReference>
<dbReference type="InterPro" id="IPR013249">
    <property type="entry name" value="RNA_pol_sigma70_r4_t2"/>
</dbReference>
<dbReference type="NCBIfam" id="NF007214">
    <property type="entry name" value="PRK09636.1"/>
    <property type="match status" value="1"/>
</dbReference>
<accession>A0A5C4WU40</accession>
<keyword evidence="9" id="KW-1185">Reference proteome</keyword>
<protein>
    <submittedName>
        <fullName evidence="8">Sigma-70 family RNA polymerase sigma factor</fullName>
    </submittedName>
</protein>
<dbReference type="SUPFAM" id="SSF88946">
    <property type="entry name" value="Sigma2 domain of RNA polymerase sigma factors"/>
    <property type="match status" value="1"/>
</dbReference>
<proteinExistence type="inferred from homology"/>
<gene>
    <name evidence="8" type="ORF">FH608_008520</name>
</gene>
<dbReference type="NCBIfam" id="TIGR02937">
    <property type="entry name" value="sigma70-ECF"/>
    <property type="match status" value="1"/>
</dbReference>
<dbReference type="InterPro" id="IPR036388">
    <property type="entry name" value="WH-like_DNA-bd_sf"/>
</dbReference>
<dbReference type="GO" id="GO:0003677">
    <property type="term" value="F:DNA binding"/>
    <property type="evidence" value="ECO:0007669"/>
    <property type="project" value="InterPro"/>
</dbReference>
<dbReference type="Gene3D" id="1.10.10.10">
    <property type="entry name" value="Winged helix-like DNA-binding domain superfamily/Winged helix DNA-binding domain"/>
    <property type="match status" value="1"/>
</dbReference>
<comment type="caution">
    <text evidence="8">The sequence shown here is derived from an EMBL/GenBank/DDBJ whole genome shotgun (WGS) entry which is preliminary data.</text>
</comment>
<evidence type="ECO:0000256" key="5">
    <source>
        <dbReference type="ARBA" id="ARBA00023163"/>
    </source>
</evidence>
<evidence type="ECO:0000259" key="6">
    <source>
        <dbReference type="Pfam" id="PF04542"/>
    </source>
</evidence>
<dbReference type="OrthoDB" id="3211555at2"/>
<dbReference type="Gene3D" id="1.10.1740.10">
    <property type="match status" value="1"/>
</dbReference>
<evidence type="ECO:0000256" key="4">
    <source>
        <dbReference type="ARBA" id="ARBA00023082"/>
    </source>
</evidence>
<dbReference type="Pfam" id="PF04542">
    <property type="entry name" value="Sigma70_r2"/>
    <property type="match status" value="1"/>
</dbReference>
<keyword evidence="5" id="KW-0804">Transcription</keyword>
<feature type="domain" description="RNA polymerase sigma factor 70 region 4 type 2" evidence="7">
    <location>
        <begin position="115"/>
        <end position="166"/>
    </location>
</feature>
<dbReference type="Pfam" id="PF08281">
    <property type="entry name" value="Sigma70_r4_2"/>
    <property type="match status" value="1"/>
</dbReference>
<dbReference type="EMBL" id="VDLX02000002">
    <property type="protein sequence ID" value="KAB8196736.1"/>
    <property type="molecule type" value="Genomic_DNA"/>
</dbReference>
<dbReference type="InterPro" id="IPR013324">
    <property type="entry name" value="RNA_pol_sigma_r3/r4-like"/>
</dbReference>
<comment type="subunit">
    <text evidence="2">Interacts transiently with the RNA polymerase catalytic core formed by RpoA, RpoB, RpoC and RpoZ (2 alpha, 1 beta, 1 beta' and 1 omega subunit) to form the RNA polymerase holoenzyme that can initiate transcription.</text>
</comment>
<evidence type="ECO:0000256" key="3">
    <source>
        <dbReference type="ARBA" id="ARBA00023015"/>
    </source>
</evidence>
<evidence type="ECO:0000313" key="8">
    <source>
        <dbReference type="EMBL" id="KAB8196736.1"/>
    </source>
</evidence>
<dbReference type="InterPro" id="IPR007627">
    <property type="entry name" value="RNA_pol_sigma70_r2"/>
</dbReference>
<dbReference type="InterPro" id="IPR013325">
    <property type="entry name" value="RNA_pol_sigma_r2"/>
</dbReference>
<dbReference type="Proteomes" id="UP000312512">
    <property type="component" value="Unassembled WGS sequence"/>
</dbReference>
<keyword evidence="3" id="KW-0805">Transcription regulation</keyword>
<feature type="domain" description="RNA polymerase sigma-70 region 2" evidence="6">
    <location>
        <begin position="8"/>
        <end position="70"/>
    </location>
</feature>
<dbReference type="RefSeq" id="WP_139629797.1">
    <property type="nucleotide sequence ID" value="NZ_VDLX02000002.1"/>
</dbReference>
<sequence>MTVATADRGLLMGLAYRLLGSVQEAEDAVQEAYTRWYALPDRRRAEIGSPTGWFVTVVSRICLDVLGSARARRERYVGQWLPEPVPDSARWTSQTVHDSAADPAERVSLDESISMALLVVLESMTPAERVAFILHDVFAYTFPEIGEIVGRSPQACRQLASSARRRVRERGHDRVPPEEHAHIVAAFRSAWESGDLTALVELLDPDATGVTDGGGAVSAAVNPIEGAERIAQFLLGVRRRQPDLAVRTAVVNGQAGLVARDAAGRTLAVVSVDVARGLVRRVWAMRNPAKLTTWPPERPGQA</sequence>
<dbReference type="AlphaFoldDB" id="A0A5C4WU40"/>
<dbReference type="Gene3D" id="3.10.450.50">
    <property type="match status" value="1"/>
</dbReference>
<comment type="similarity">
    <text evidence="1">Belongs to the sigma-70 factor family. ECF subfamily.</text>
</comment>
<dbReference type="InterPro" id="IPR052704">
    <property type="entry name" value="ECF_Sigma-70_Domain"/>
</dbReference>
<dbReference type="PANTHER" id="PTHR30173:SF43">
    <property type="entry name" value="ECF RNA POLYMERASE SIGMA FACTOR SIGI-RELATED"/>
    <property type="match status" value="1"/>
</dbReference>
<evidence type="ECO:0000313" key="9">
    <source>
        <dbReference type="Proteomes" id="UP000312512"/>
    </source>
</evidence>
<keyword evidence="4" id="KW-0731">Sigma factor</keyword>
<dbReference type="PANTHER" id="PTHR30173">
    <property type="entry name" value="SIGMA 19 FACTOR"/>
    <property type="match status" value="1"/>
</dbReference>
<evidence type="ECO:0000256" key="1">
    <source>
        <dbReference type="ARBA" id="ARBA00010641"/>
    </source>
</evidence>
<reference evidence="8 9" key="1">
    <citation type="submission" date="2019-10" db="EMBL/GenBank/DDBJ databases">
        <title>Nonomuraea sp. nov., isolated from Phyllanthus amarus.</title>
        <authorList>
            <person name="Klykleung N."/>
            <person name="Tanasupawat S."/>
        </authorList>
    </citation>
    <scope>NUCLEOTIDE SEQUENCE [LARGE SCALE GENOMIC DNA]</scope>
    <source>
        <strain evidence="8 9">PA1-10</strain>
    </source>
</reference>
<dbReference type="SUPFAM" id="SSF54427">
    <property type="entry name" value="NTF2-like"/>
    <property type="match status" value="1"/>
</dbReference>
<name>A0A5C4WU40_9ACTN</name>
<dbReference type="GO" id="GO:0016987">
    <property type="term" value="F:sigma factor activity"/>
    <property type="evidence" value="ECO:0007669"/>
    <property type="project" value="UniProtKB-KW"/>
</dbReference>
<dbReference type="GO" id="GO:0006352">
    <property type="term" value="P:DNA-templated transcription initiation"/>
    <property type="evidence" value="ECO:0007669"/>
    <property type="project" value="InterPro"/>
</dbReference>
<organism evidence="8 9">
    <name type="scientific">Nonomuraea phyllanthi</name>
    <dbReference type="NCBI Taxonomy" id="2219224"/>
    <lineage>
        <taxon>Bacteria</taxon>
        <taxon>Bacillati</taxon>
        <taxon>Actinomycetota</taxon>
        <taxon>Actinomycetes</taxon>
        <taxon>Streptosporangiales</taxon>
        <taxon>Streptosporangiaceae</taxon>
        <taxon>Nonomuraea</taxon>
    </lineage>
</organism>
<evidence type="ECO:0000256" key="2">
    <source>
        <dbReference type="ARBA" id="ARBA00011344"/>
    </source>
</evidence>
<dbReference type="InterPro" id="IPR014284">
    <property type="entry name" value="RNA_pol_sigma-70_dom"/>
</dbReference>